<dbReference type="PANTHER" id="PTHR11773">
    <property type="entry name" value="GLYCINE DEHYDROGENASE, DECARBOXYLATING"/>
    <property type="match status" value="1"/>
</dbReference>
<reference evidence="8" key="1">
    <citation type="submission" date="2018-05" db="EMBL/GenBank/DDBJ databases">
        <authorList>
            <person name="Lanie J.A."/>
            <person name="Ng W.-L."/>
            <person name="Kazmierczak K.M."/>
            <person name="Andrzejewski T.M."/>
            <person name="Davidsen T.M."/>
            <person name="Wayne K.J."/>
            <person name="Tettelin H."/>
            <person name="Glass J.I."/>
            <person name="Rusch D."/>
            <person name="Podicherti R."/>
            <person name="Tsui H.-C.T."/>
            <person name="Winkler M.E."/>
        </authorList>
    </citation>
    <scope>NUCLEOTIDE SEQUENCE</scope>
</reference>
<dbReference type="FunFam" id="3.90.1150.10:FF:000014">
    <property type="entry name" value="Probable glycine dehydrogenase (decarboxylating) subunit 2"/>
    <property type="match status" value="1"/>
</dbReference>
<comment type="catalytic activity">
    <reaction evidence="4">
        <text>N(6)-[(R)-lipoyl]-L-lysyl-[glycine-cleavage complex H protein] + glycine + H(+) = N(6)-[(R)-S(8)-aminomethyldihydrolipoyl]-L-lysyl-[glycine-cleavage complex H protein] + CO2</text>
        <dbReference type="Rhea" id="RHEA:24304"/>
        <dbReference type="Rhea" id="RHEA-COMP:10494"/>
        <dbReference type="Rhea" id="RHEA-COMP:10495"/>
        <dbReference type="ChEBI" id="CHEBI:15378"/>
        <dbReference type="ChEBI" id="CHEBI:16526"/>
        <dbReference type="ChEBI" id="CHEBI:57305"/>
        <dbReference type="ChEBI" id="CHEBI:83099"/>
        <dbReference type="ChEBI" id="CHEBI:83143"/>
        <dbReference type="EC" id="1.4.4.2"/>
    </reaction>
</comment>
<evidence type="ECO:0000313" key="8">
    <source>
        <dbReference type="EMBL" id="SUZ97267.1"/>
    </source>
</evidence>
<evidence type="ECO:0000256" key="3">
    <source>
        <dbReference type="ARBA" id="ARBA00023002"/>
    </source>
</evidence>
<evidence type="ECO:0000256" key="1">
    <source>
        <dbReference type="ARBA" id="ARBA00012134"/>
    </source>
</evidence>
<dbReference type="PANTHER" id="PTHR11773:SF1">
    <property type="entry name" value="GLYCINE DEHYDROGENASE (DECARBOXYLATING), MITOCHONDRIAL"/>
    <property type="match status" value="1"/>
</dbReference>
<dbReference type="Pfam" id="PF00266">
    <property type="entry name" value="Aminotran_5"/>
    <property type="match status" value="1"/>
</dbReference>
<sequence length="479" mass="52687">MERSIPGRIGSILPDLDVPKQNLPRPELLRDNLDFPELSEPEIVRYFTNLSRLNFSIDTNFYPLGSCTMKYNPKINDEIAFSPGYAGLHPNQPVEEIQGALTILYRLQGYLREITGMSGVSLAPLAGAQGELAGVLMMRKYLMDNGQTQRLKMLIPDSAHGTNPASAKMAGFSVVSVPTDDSGNTDLEALRAEATNDLAGIMITLPSTLGLFDKNIVEICNIIHQAGGLVYADGANMNALLGQVKIGALGFDVMHLNLHKTFSTPHGGGGPGAGPVAVKSILESYLPAPIIGLNQESDEKNYYLKSPNKSIGKLAAFHGNFGVLVRAYVYIRSLGDYGLKQISENAVLNANYIKENLKEYYNLPFDRTCMHEVVFSATKHKDKGVNGLSISKRLLDYGFHAPTMYFPLTVDEALLIEPTETESKETLDLFIETMKSIDQEAQSQPNLVHDAPHNTPIRRLDEAKAAREPDLRWSRPEEP</sequence>
<dbReference type="EMBL" id="UINC01002492">
    <property type="protein sequence ID" value="SUZ97267.1"/>
    <property type="molecule type" value="Genomic_DNA"/>
</dbReference>
<dbReference type="InterPro" id="IPR015421">
    <property type="entry name" value="PyrdxlP-dep_Trfase_major"/>
</dbReference>
<dbReference type="Gene3D" id="3.40.640.10">
    <property type="entry name" value="Type I PLP-dependent aspartate aminotransferase-like (Major domain)"/>
    <property type="match status" value="1"/>
</dbReference>
<dbReference type="InterPro" id="IPR015424">
    <property type="entry name" value="PyrdxlP-dep_Trfase"/>
</dbReference>
<dbReference type="Pfam" id="PF21478">
    <property type="entry name" value="GcvP2_C"/>
    <property type="match status" value="1"/>
</dbReference>
<dbReference type="FunFam" id="3.40.640.10:FF:000224">
    <property type="entry name" value="Probable glycine dehydrogenase (decarboxylating) subunit 2"/>
    <property type="match status" value="1"/>
</dbReference>
<proteinExistence type="predicted"/>
<dbReference type="Gene3D" id="3.90.1150.10">
    <property type="entry name" value="Aspartate Aminotransferase, domain 1"/>
    <property type="match status" value="1"/>
</dbReference>
<accession>A0A381S4V8</accession>
<dbReference type="InterPro" id="IPR020581">
    <property type="entry name" value="GDC_P"/>
</dbReference>
<dbReference type="InterPro" id="IPR015422">
    <property type="entry name" value="PyrdxlP-dep_Trfase_small"/>
</dbReference>
<evidence type="ECO:0000256" key="2">
    <source>
        <dbReference type="ARBA" id="ARBA00022898"/>
    </source>
</evidence>
<dbReference type="InterPro" id="IPR000192">
    <property type="entry name" value="Aminotrans_V_dom"/>
</dbReference>
<name>A0A381S4V8_9ZZZZ</name>
<dbReference type="GO" id="GO:0030170">
    <property type="term" value="F:pyridoxal phosphate binding"/>
    <property type="evidence" value="ECO:0007669"/>
    <property type="project" value="TreeGrafter"/>
</dbReference>
<organism evidence="8">
    <name type="scientific">marine metagenome</name>
    <dbReference type="NCBI Taxonomy" id="408172"/>
    <lineage>
        <taxon>unclassified sequences</taxon>
        <taxon>metagenomes</taxon>
        <taxon>ecological metagenomes</taxon>
    </lineage>
</organism>
<dbReference type="GO" id="GO:0016594">
    <property type="term" value="F:glycine binding"/>
    <property type="evidence" value="ECO:0007669"/>
    <property type="project" value="TreeGrafter"/>
</dbReference>
<dbReference type="NCBIfam" id="NF003346">
    <property type="entry name" value="PRK04366.1"/>
    <property type="match status" value="1"/>
</dbReference>
<dbReference type="GO" id="GO:0004375">
    <property type="term" value="F:glycine dehydrogenase (decarboxylating) activity"/>
    <property type="evidence" value="ECO:0007669"/>
    <property type="project" value="UniProtKB-EC"/>
</dbReference>
<protein>
    <recommendedName>
        <fullName evidence="1">glycine dehydrogenase (aminomethyl-transferring)</fullName>
        <ecNumber evidence="1">1.4.4.2</ecNumber>
    </recommendedName>
</protein>
<dbReference type="GO" id="GO:0005960">
    <property type="term" value="C:glycine cleavage complex"/>
    <property type="evidence" value="ECO:0007669"/>
    <property type="project" value="TreeGrafter"/>
</dbReference>
<evidence type="ECO:0000256" key="4">
    <source>
        <dbReference type="ARBA" id="ARBA00049026"/>
    </source>
</evidence>
<dbReference type="Gene3D" id="6.20.440.10">
    <property type="match status" value="1"/>
</dbReference>
<dbReference type="GO" id="GO:0019464">
    <property type="term" value="P:glycine decarboxylation via glycine cleavage system"/>
    <property type="evidence" value="ECO:0007669"/>
    <property type="project" value="TreeGrafter"/>
</dbReference>
<evidence type="ECO:0000259" key="7">
    <source>
        <dbReference type="Pfam" id="PF21478"/>
    </source>
</evidence>
<feature type="region of interest" description="Disordered" evidence="5">
    <location>
        <begin position="440"/>
        <end position="479"/>
    </location>
</feature>
<dbReference type="SUPFAM" id="SSF53383">
    <property type="entry name" value="PLP-dependent transferases"/>
    <property type="match status" value="1"/>
</dbReference>
<keyword evidence="3" id="KW-0560">Oxidoreductase</keyword>
<evidence type="ECO:0000259" key="6">
    <source>
        <dbReference type="Pfam" id="PF00266"/>
    </source>
</evidence>
<feature type="domain" description="Glycine dehydrogenase C-terminal" evidence="7">
    <location>
        <begin position="343"/>
        <end position="444"/>
    </location>
</feature>
<dbReference type="InterPro" id="IPR049316">
    <property type="entry name" value="GDC-P_C"/>
</dbReference>
<dbReference type="AlphaFoldDB" id="A0A381S4V8"/>
<feature type="compositionally biased region" description="Basic and acidic residues" evidence="5">
    <location>
        <begin position="458"/>
        <end position="479"/>
    </location>
</feature>
<dbReference type="EC" id="1.4.4.2" evidence="1"/>
<evidence type="ECO:0000256" key="5">
    <source>
        <dbReference type="SAM" id="MobiDB-lite"/>
    </source>
</evidence>
<dbReference type="GO" id="GO:0005829">
    <property type="term" value="C:cytosol"/>
    <property type="evidence" value="ECO:0007669"/>
    <property type="project" value="TreeGrafter"/>
</dbReference>
<feature type="domain" description="Aminotransferase class V" evidence="6">
    <location>
        <begin position="167"/>
        <end position="267"/>
    </location>
</feature>
<keyword evidence="2" id="KW-0663">Pyridoxal phosphate</keyword>
<gene>
    <name evidence="8" type="ORF">METZ01_LOCUS50121</name>
</gene>